<comment type="caution">
    <text evidence="1">The sequence shown here is derived from an EMBL/GenBank/DDBJ whole genome shotgun (WGS) entry which is preliminary data.</text>
</comment>
<dbReference type="Proteomes" id="UP000729402">
    <property type="component" value="Unassembled WGS sequence"/>
</dbReference>
<gene>
    <name evidence="1" type="ORF">GUJ93_ZPchr0010g10356</name>
</gene>
<protein>
    <submittedName>
        <fullName evidence="1">Uncharacterized protein</fullName>
    </submittedName>
</protein>
<keyword evidence="2" id="KW-1185">Reference proteome</keyword>
<reference evidence="1" key="1">
    <citation type="journal article" date="2021" name="bioRxiv">
        <title>Whole Genome Assembly and Annotation of Northern Wild Rice, Zizania palustris L., Supports a Whole Genome Duplication in the Zizania Genus.</title>
        <authorList>
            <person name="Haas M."/>
            <person name="Kono T."/>
            <person name="Macchietto M."/>
            <person name="Millas R."/>
            <person name="McGilp L."/>
            <person name="Shao M."/>
            <person name="Duquette J."/>
            <person name="Hirsch C.N."/>
            <person name="Kimball J."/>
        </authorList>
    </citation>
    <scope>NUCLEOTIDE SEQUENCE</scope>
    <source>
        <tissue evidence="1">Fresh leaf tissue</tissue>
    </source>
</reference>
<proteinExistence type="predicted"/>
<reference evidence="1" key="2">
    <citation type="submission" date="2021-02" db="EMBL/GenBank/DDBJ databases">
        <authorList>
            <person name="Kimball J.A."/>
            <person name="Haas M.W."/>
            <person name="Macchietto M."/>
            <person name="Kono T."/>
            <person name="Duquette J."/>
            <person name="Shao M."/>
        </authorList>
    </citation>
    <scope>NUCLEOTIDE SEQUENCE</scope>
    <source>
        <tissue evidence="1">Fresh leaf tissue</tissue>
    </source>
</reference>
<dbReference type="EMBL" id="JAAALK010000082">
    <property type="protein sequence ID" value="KAG8084320.1"/>
    <property type="molecule type" value="Genomic_DNA"/>
</dbReference>
<sequence length="99" mass="11568">METLFKYKMAAVEILILPLDQPSMYVAIPLFSLLTHRGIIPRRKHYSQSKIRKGCREQLVKAKLRKEGLQLCIHITRIRKRRTKIALCLLVWAVLMLGI</sequence>
<evidence type="ECO:0000313" key="2">
    <source>
        <dbReference type="Proteomes" id="UP000729402"/>
    </source>
</evidence>
<name>A0A8J5W7C0_ZIZPA</name>
<organism evidence="1 2">
    <name type="scientific">Zizania palustris</name>
    <name type="common">Northern wild rice</name>
    <dbReference type="NCBI Taxonomy" id="103762"/>
    <lineage>
        <taxon>Eukaryota</taxon>
        <taxon>Viridiplantae</taxon>
        <taxon>Streptophyta</taxon>
        <taxon>Embryophyta</taxon>
        <taxon>Tracheophyta</taxon>
        <taxon>Spermatophyta</taxon>
        <taxon>Magnoliopsida</taxon>
        <taxon>Liliopsida</taxon>
        <taxon>Poales</taxon>
        <taxon>Poaceae</taxon>
        <taxon>BOP clade</taxon>
        <taxon>Oryzoideae</taxon>
        <taxon>Oryzeae</taxon>
        <taxon>Zizaniinae</taxon>
        <taxon>Zizania</taxon>
    </lineage>
</organism>
<dbReference type="AlphaFoldDB" id="A0A8J5W7C0"/>
<evidence type="ECO:0000313" key="1">
    <source>
        <dbReference type="EMBL" id="KAG8084320.1"/>
    </source>
</evidence>
<accession>A0A8J5W7C0</accession>